<evidence type="ECO:0000313" key="4">
    <source>
        <dbReference type="EMBL" id="WMV39074.1"/>
    </source>
</evidence>
<accession>A0AAF0U4K2</accession>
<feature type="region of interest" description="Disordered" evidence="2">
    <location>
        <begin position="483"/>
        <end position="505"/>
    </location>
</feature>
<feature type="compositionally biased region" description="Polar residues" evidence="2">
    <location>
        <begin position="61"/>
        <end position="70"/>
    </location>
</feature>
<feature type="compositionally biased region" description="Basic and acidic residues" evidence="2">
    <location>
        <begin position="134"/>
        <end position="143"/>
    </location>
</feature>
<feature type="compositionally biased region" description="Acidic residues" evidence="2">
    <location>
        <begin position="20"/>
        <end position="46"/>
    </location>
</feature>
<feature type="compositionally biased region" description="Pro residues" evidence="2">
    <location>
        <begin position="430"/>
        <end position="439"/>
    </location>
</feature>
<feature type="compositionally biased region" description="Low complexity" evidence="2">
    <location>
        <begin position="103"/>
        <end position="116"/>
    </location>
</feature>
<feature type="domain" description="Glabrous enhancer-binding protein-like DBD" evidence="3">
    <location>
        <begin position="149"/>
        <end position="238"/>
    </location>
</feature>
<dbReference type="InterPro" id="IPR007592">
    <property type="entry name" value="GEBP"/>
</dbReference>
<evidence type="ECO:0000256" key="2">
    <source>
        <dbReference type="SAM" id="MobiDB-lite"/>
    </source>
</evidence>
<feature type="compositionally biased region" description="Basic and acidic residues" evidence="2">
    <location>
        <begin position="260"/>
        <end position="288"/>
    </location>
</feature>
<proteinExistence type="inferred from homology"/>
<dbReference type="AlphaFoldDB" id="A0AAF0U4K2"/>
<dbReference type="GO" id="GO:0005634">
    <property type="term" value="C:nucleus"/>
    <property type="evidence" value="ECO:0007669"/>
    <property type="project" value="TreeGrafter"/>
</dbReference>
<dbReference type="PANTHER" id="PTHR31662:SF33">
    <property type="entry name" value="DNA-BINDING STOREKEEPER PROTEIN TRANSCRIPTIONAL REGULATOR-LIKE PROTEIN"/>
    <property type="match status" value="1"/>
</dbReference>
<reference evidence="4" key="1">
    <citation type="submission" date="2023-08" db="EMBL/GenBank/DDBJ databases">
        <title>A de novo genome assembly of Solanum verrucosum Schlechtendal, a Mexican diploid species geographically isolated from the other diploid A-genome species in potato relatives.</title>
        <authorList>
            <person name="Hosaka K."/>
        </authorList>
    </citation>
    <scope>NUCLEOTIDE SEQUENCE</scope>
    <source>
        <tissue evidence="4">Young leaves</tissue>
    </source>
</reference>
<dbReference type="InterPro" id="IPR053932">
    <property type="entry name" value="GeBP-like_DBD"/>
</dbReference>
<dbReference type="EMBL" id="CP133618">
    <property type="protein sequence ID" value="WMV39074.1"/>
    <property type="molecule type" value="Genomic_DNA"/>
</dbReference>
<dbReference type="Proteomes" id="UP001234989">
    <property type="component" value="Chromosome 7"/>
</dbReference>
<evidence type="ECO:0000313" key="5">
    <source>
        <dbReference type="Proteomes" id="UP001234989"/>
    </source>
</evidence>
<feature type="region of interest" description="Disordered" evidence="2">
    <location>
        <begin position="1"/>
        <end position="154"/>
    </location>
</feature>
<dbReference type="GO" id="GO:0006355">
    <property type="term" value="P:regulation of DNA-templated transcription"/>
    <property type="evidence" value="ECO:0007669"/>
    <property type="project" value="InterPro"/>
</dbReference>
<name>A0AAF0U4K2_SOLVR</name>
<organism evidence="4 5">
    <name type="scientific">Solanum verrucosum</name>
    <dbReference type="NCBI Taxonomy" id="315347"/>
    <lineage>
        <taxon>Eukaryota</taxon>
        <taxon>Viridiplantae</taxon>
        <taxon>Streptophyta</taxon>
        <taxon>Embryophyta</taxon>
        <taxon>Tracheophyta</taxon>
        <taxon>Spermatophyta</taxon>
        <taxon>Magnoliopsida</taxon>
        <taxon>eudicotyledons</taxon>
        <taxon>Gunneridae</taxon>
        <taxon>Pentapetalae</taxon>
        <taxon>asterids</taxon>
        <taxon>lamiids</taxon>
        <taxon>Solanales</taxon>
        <taxon>Solanaceae</taxon>
        <taxon>Solanoideae</taxon>
        <taxon>Solaneae</taxon>
        <taxon>Solanum</taxon>
    </lineage>
</organism>
<feature type="region of interest" description="Disordered" evidence="2">
    <location>
        <begin position="421"/>
        <end position="454"/>
    </location>
</feature>
<evidence type="ECO:0000256" key="1">
    <source>
        <dbReference type="ARBA" id="ARBA00010820"/>
    </source>
</evidence>
<keyword evidence="5" id="KW-1185">Reference proteome</keyword>
<feature type="compositionally biased region" description="Polar residues" evidence="2">
    <location>
        <begin position="442"/>
        <end position="451"/>
    </location>
</feature>
<feature type="region of interest" description="Disordered" evidence="2">
    <location>
        <begin position="252"/>
        <end position="291"/>
    </location>
</feature>
<protein>
    <recommendedName>
        <fullName evidence="3">Glabrous enhancer-binding protein-like DBD domain-containing protein</fullName>
    </recommendedName>
</protein>
<comment type="similarity">
    <text evidence="1">Belongs to the GeBP family.</text>
</comment>
<dbReference type="PANTHER" id="PTHR31662">
    <property type="entry name" value="BNAANNG10740D PROTEIN-RELATED"/>
    <property type="match status" value="1"/>
</dbReference>
<gene>
    <name evidence="4" type="ORF">MTR67_032459</name>
</gene>
<feature type="compositionally biased region" description="Low complexity" evidence="2">
    <location>
        <begin position="71"/>
        <end position="83"/>
    </location>
</feature>
<evidence type="ECO:0000259" key="3">
    <source>
        <dbReference type="Pfam" id="PF04504"/>
    </source>
</evidence>
<sequence length="505" mass="55350">MAPKTKSRLVDQPPSASSSEEQEEVEESQEEEEQHSGEETEEDEEPTIVPPVVKRPITKKPVQTSQKPQFSSESGSENGSGSELEAKSGHSPPSPSVSDFTIKPIVSAKASSPSKPAGKRPQEAQKEKGRKKPKTAEEEDKKSAATPRSLWNDDDQLALLKGVAEYKTVKCMEPNADMSAFHEFIRGKLLVEVSNSQLSEKLKRLKKKFFTNAKGGEEPVFMKGQDFLVFEHSKRIWGAPETSDGVKEIVTNSTNGKAKKTVEAKKSSEPKRSAKVSKPKDDEKHTEEENQVAVKEVIKEDIVKGDPQDFQSEYPRLAASFESMSGMFTMYPNGTSFLKEKMSLIAPDKAKLLEEKWKKLEDDEAALMVKRLDLIAEHYGLVVDAMRGEKYGEVSKKVTYAEIKYLLVEGSKHLALRKRKKPLLPKKRAPVPPLAPSPIPATVQSPASSPSLGPKAVLTLSPSLGASTVSLVYAPVPSIEVPTSSPLAVQPPSPVLKPLAKPPKL</sequence>
<dbReference type="Pfam" id="PF04504">
    <property type="entry name" value="GeBP-like_DBD"/>
    <property type="match status" value="1"/>
</dbReference>